<dbReference type="PROSITE" id="PS50112">
    <property type="entry name" value="PAS"/>
    <property type="match status" value="1"/>
</dbReference>
<dbReference type="InterPro" id="IPR003594">
    <property type="entry name" value="HATPase_dom"/>
</dbReference>
<dbReference type="eggNOG" id="COG5000">
    <property type="taxonomic scope" value="Bacteria"/>
</dbReference>
<dbReference type="CDD" id="cd00130">
    <property type="entry name" value="PAS"/>
    <property type="match status" value="1"/>
</dbReference>
<evidence type="ECO:0000256" key="10">
    <source>
        <dbReference type="ARBA" id="ARBA00022840"/>
    </source>
</evidence>
<dbReference type="PROSITE" id="PS50109">
    <property type="entry name" value="HIS_KIN"/>
    <property type="match status" value="1"/>
</dbReference>
<dbReference type="InterPro" id="IPR013656">
    <property type="entry name" value="PAS_4"/>
</dbReference>
<keyword evidence="8" id="KW-0547">Nucleotide-binding</keyword>
<evidence type="ECO:0000256" key="2">
    <source>
        <dbReference type="ARBA" id="ARBA00004651"/>
    </source>
</evidence>
<dbReference type="InterPro" id="IPR036097">
    <property type="entry name" value="HisK_dim/P_sf"/>
</dbReference>
<evidence type="ECO:0000313" key="18">
    <source>
        <dbReference type="EMBL" id="AGW14665.1"/>
    </source>
</evidence>
<evidence type="ECO:0000313" key="19">
    <source>
        <dbReference type="Proteomes" id="UP000016587"/>
    </source>
</evidence>
<evidence type="ECO:0000256" key="1">
    <source>
        <dbReference type="ARBA" id="ARBA00000085"/>
    </source>
</evidence>
<evidence type="ECO:0000256" key="7">
    <source>
        <dbReference type="ARBA" id="ARBA00022692"/>
    </source>
</evidence>
<feature type="domain" description="PAS" evidence="16">
    <location>
        <begin position="321"/>
        <end position="391"/>
    </location>
</feature>
<dbReference type="InterPro" id="IPR029151">
    <property type="entry name" value="Sensor-like_sf"/>
</dbReference>
<evidence type="ECO:0000256" key="4">
    <source>
        <dbReference type="ARBA" id="ARBA00022475"/>
    </source>
</evidence>
<reference evidence="18 19" key="1">
    <citation type="journal article" date="2013" name="J. Bacteriol.">
        <title>Roles of HynAB and Ech, the only two hydrogenases found in the model sulfate reducer Desulfovibrio gigas.</title>
        <authorList>
            <person name="Morais-Silva F.O."/>
            <person name="Santos C.I."/>
            <person name="Rodrigues R."/>
            <person name="Pereira I.A."/>
            <person name="Rodrigues-Pousada C."/>
        </authorList>
    </citation>
    <scope>NUCLEOTIDE SEQUENCE [LARGE SCALE GENOMIC DNA]</scope>
    <source>
        <strain evidence="19">ATCC 19364 / DSM 1382 / NCIMB 9332 / VKM B-1759</strain>
    </source>
</reference>
<dbReference type="CDD" id="cd00082">
    <property type="entry name" value="HisKA"/>
    <property type="match status" value="1"/>
</dbReference>
<dbReference type="OrthoDB" id="9805967at2"/>
<evidence type="ECO:0000256" key="14">
    <source>
        <dbReference type="SAM" id="Phobius"/>
    </source>
</evidence>
<dbReference type="PROSITE" id="PS50113">
    <property type="entry name" value="PAC"/>
    <property type="match status" value="1"/>
</dbReference>
<evidence type="ECO:0000259" key="17">
    <source>
        <dbReference type="PROSITE" id="PS50113"/>
    </source>
</evidence>
<proteinExistence type="predicted"/>
<keyword evidence="19" id="KW-1185">Reference proteome</keyword>
<feature type="domain" description="Histidine kinase" evidence="15">
    <location>
        <begin position="458"/>
        <end position="689"/>
    </location>
</feature>
<keyword evidence="5" id="KW-0597">Phosphoprotein</keyword>
<dbReference type="SMART" id="SM00387">
    <property type="entry name" value="HATPase_c"/>
    <property type="match status" value="1"/>
</dbReference>
<dbReference type="Gene3D" id="3.30.565.10">
    <property type="entry name" value="Histidine kinase-like ATPase, C-terminal domain"/>
    <property type="match status" value="1"/>
</dbReference>
<dbReference type="GO" id="GO:0005886">
    <property type="term" value="C:plasma membrane"/>
    <property type="evidence" value="ECO:0007669"/>
    <property type="project" value="UniProtKB-SubCell"/>
</dbReference>
<dbReference type="KEGG" id="dgg:DGI_2940"/>
<dbReference type="InterPro" id="IPR033463">
    <property type="entry name" value="sCache_3"/>
</dbReference>
<dbReference type="InterPro" id="IPR000700">
    <property type="entry name" value="PAS-assoc_C"/>
</dbReference>
<dbReference type="Pfam" id="PF17203">
    <property type="entry name" value="sCache_3_2"/>
    <property type="match status" value="1"/>
</dbReference>
<keyword evidence="12" id="KW-0902">Two-component regulatory system</keyword>
<feature type="transmembrane region" description="Helical" evidence="14">
    <location>
        <begin position="176"/>
        <end position="195"/>
    </location>
</feature>
<dbReference type="InterPro" id="IPR035965">
    <property type="entry name" value="PAS-like_dom_sf"/>
</dbReference>
<comment type="subcellular location">
    <subcellularLocation>
        <location evidence="2">Cell membrane</location>
        <topology evidence="2">Multi-pass membrane protein</topology>
    </subcellularLocation>
</comment>
<dbReference type="InterPro" id="IPR036890">
    <property type="entry name" value="HATPase_C_sf"/>
</dbReference>
<dbReference type="InterPro" id="IPR003661">
    <property type="entry name" value="HisK_dim/P_dom"/>
</dbReference>
<dbReference type="NCBIfam" id="TIGR00229">
    <property type="entry name" value="sensory_box"/>
    <property type="match status" value="1"/>
</dbReference>
<gene>
    <name evidence="18" type="ORF">DGI_2940</name>
</gene>
<dbReference type="AlphaFoldDB" id="T2GDL6"/>
<dbReference type="RefSeq" id="WP_021761718.1">
    <property type="nucleotide sequence ID" value="NC_022444.1"/>
</dbReference>
<dbReference type="PANTHER" id="PTHR43065">
    <property type="entry name" value="SENSOR HISTIDINE KINASE"/>
    <property type="match status" value="1"/>
</dbReference>
<evidence type="ECO:0000256" key="3">
    <source>
        <dbReference type="ARBA" id="ARBA00012438"/>
    </source>
</evidence>
<dbReference type="SUPFAM" id="SSF55874">
    <property type="entry name" value="ATPase domain of HSP90 chaperone/DNA topoisomerase II/histidine kinase"/>
    <property type="match status" value="1"/>
</dbReference>
<keyword evidence="7 14" id="KW-0812">Transmembrane</keyword>
<keyword evidence="11 14" id="KW-1133">Transmembrane helix</keyword>
<evidence type="ECO:0000256" key="5">
    <source>
        <dbReference type="ARBA" id="ARBA00022553"/>
    </source>
</evidence>
<evidence type="ECO:0000259" key="16">
    <source>
        <dbReference type="PROSITE" id="PS50112"/>
    </source>
</evidence>
<sequence>MRFFPGTIARSLPFATKLGLGISAIVLFVSVAMTATFHEMASRSLTSEGKKWGRMLCENLALRIRDPLLAQDLLRIKNHVDELKSAGNDVAYAFVMDAEDHVLAHTFQGGFPVDLPAANAMPPGETFHIELIDTGTLLVYDFAAPVVVAGNRLGVARVGLSKSGVEDVIRALIDPVINVSFLTMIVAVALATLYARRVTRRINMLREHAASVVAGRLELPDTLPKPRVCWKEKHCSLAKCPVHGDSSLPCWYIAGNLAAHPECFEGHCTPATDEACANCEVYLENAGDEIQQLSETFNIMTYTLRLHLDELHAAERELTRQKELMRTILDATPDYVALQDRDYKYVAVNKALSEMLGKREPAIVGQGDAALVPLAEARRNHEALERIFRTGRREEEEIQLHREGGAQWLHIVRVPVKDDTGRVMAVVRSARDVTQLKSMQDQLIQAQKMESLGKLAGGVAHEINTPLGVILGYSQLLQEDVPPESTICADLQIIEKQAKVCRKIVADLLGFSRQAASAKMEMCFNNSLMEAVTLVRHTFQLDKVEIQTKLDDRLPIIYGDPEKLKQVWINLLNNARDAMPHGGLLRVTSRLESERGVVLATFADTGEGIPPENLPRIFDPFFSTKNVGQGTGLGLSVSFGIIKDHGGSISVRSPAPDMASGPAGLPDLPDLPDRAGPGAQFIIELPLDHSDLELPAGKPSGKTPASAGTA</sequence>
<dbReference type="EMBL" id="CP006585">
    <property type="protein sequence ID" value="AGW14665.1"/>
    <property type="molecule type" value="Genomic_DNA"/>
</dbReference>
<dbReference type="Pfam" id="PF00512">
    <property type="entry name" value="HisKA"/>
    <property type="match status" value="1"/>
</dbReference>
<feature type="domain" description="PAC" evidence="17">
    <location>
        <begin position="392"/>
        <end position="445"/>
    </location>
</feature>
<dbReference type="InterPro" id="IPR000014">
    <property type="entry name" value="PAS"/>
</dbReference>
<dbReference type="Pfam" id="PF02518">
    <property type="entry name" value="HATPase_c"/>
    <property type="match status" value="1"/>
</dbReference>
<protein>
    <recommendedName>
        <fullName evidence="3">histidine kinase</fullName>
        <ecNumber evidence="3">2.7.13.3</ecNumber>
    </recommendedName>
</protein>
<dbReference type="GO" id="GO:0000155">
    <property type="term" value="F:phosphorelay sensor kinase activity"/>
    <property type="evidence" value="ECO:0007669"/>
    <property type="project" value="InterPro"/>
</dbReference>
<evidence type="ECO:0000259" key="15">
    <source>
        <dbReference type="PROSITE" id="PS50109"/>
    </source>
</evidence>
<dbReference type="PANTHER" id="PTHR43065:SF42">
    <property type="entry name" value="TWO-COMPONENT SENSOR PPRA"/>
    <property type="match status" value="1"/>
</dbReference>
<dbReference type="PRINTS" id="PR00344">
    <property type="entry name" value="BCTRLSENSOR"/>
</dbReference>
<dbReference type="GO" id="GO:0005524">
    <property type="term" value="F:ATP binding"/>
    <property type="evidence" value="ECO:0007669"/>
    <property type="project" value="UniProtKB-KW"/>
</dbReference>
<dbReference type="HOGENOM" id="CLU_426245_0_0_7"/>
<dbReference type="Pfam" id="PF08448">
    <property type="entry name" value="PAS_4"/>
    <property type="match status" value="1"/>
</dbReference>
<accession>T2GDL6</accession>
<dbReference type="InterPro" id="IPR005467">
    <property type="entry name" value="His_kinase_dom"/>
</dbReference>
<dbReference type="EC" id="2.7.13.3" evidence="3"/>
<dbReference type="PATRIC" id="fig|1121448.10.peg.2902"/>
<dbReference type="Proteomes" id="UP000016587">
    <property type="component" value="Chromosome"/>
</dbReference>
<evidence type="ECO:0000256" key="9">
    <source>
        <dbReference type="ARBA" id="ARBA00022777"/>
    </source>
</evidence>
<comment type="catalytic activity">
    <reaction evidence="1">
        <text>ATP + protein L-histidine = ADP + protein N-phospho-L-histidine.</text>
        <dbReference type="EC" id="2.7.13.3"/>
    </reaction>
</comment>
<evidence type="ECO:0000256" key="6">
    <source>
        <dbReference type="ARBA" id="ARBA00022679"/>
    </source>
</evidence>
<keyword evidence="13 14" id="KW-0472">Membrane</keyword>
<reference evidence="19" key="2">
    <citation type="submission" date="2013-07" db="EMBL/GenBank/DDBJ databases">
        <authorList>
            <person name="Morais-Silva F.O."/>
            <person name="Rezende A.M."/>
            <person name="Pimentel C."/>
            <person name="Resende D.M."/>
            <person name="Santos C.I."/>
            <person name="Clemente C."/>
            <person name="de Oliveira L.M."/>
            <person name="da Silva S.M."/>
            <person name="Costa D.A."/>
            <person name="Varela-Raposo A."/>
            <person name="Horacio E.C.A."/>
            <person name="Matos M."/>
            <person name="Flores O."/>
            <person name="Ruiz J.C."/>
            <person name="Rodrigues-Pousada C."/>
        </authorList>
    </citation>
    <scope>NUCLEOTIDE SEQUENCE [LARGE SCALE GENOMIC DNA]</scope>
    <source>
        <strain evidence="19">ATCC 19364 / DSM 1382 / NCIMB 9332 / VKM B-1759</strain>
    </source>
</reference>
<keyword evidence="10" id="KW-0067">ATP-binding</keyword>
<keyword evidence="6" id="KW-0808">Transferase</keyword>
<keyword evidence="4" id="KW-1003">Cell membrane</keyword>
<dbReference type="SUPFAM" id="SSF47384">
    <property type="entry name" value="Homodimeric domain of signal transducing histidine kinase"/>
    <property type="match status" value="1"/>
</dbReference>
<dbReference type="SMART" id="SM00091">
    <property type="entry name" value="PAS"/>
    <property type="match status" value="1"/>
</dbReference>
<evidence type="ECO:0000256" key="13">
    <source>
        <dbReference type="ARBA" id="ARBA00023136"/>
    </source>
</evidence>
<dbReference type="STRING" id="1121448.DGI_2940"/>
<dbReference type="Gene3D" id="3.30.450.20">
    <property type="entry name" value="PAS domain"/>
    <property type="match status" value="1"/>
</dbReference>
<dbReference type="Gene3D" id="1.10.287.130">
    <property type="match status" value="1"/>
</dbReference>
<dbReference type="SUPFAM" id="SSF103190">
    <property type="entry name" value="Sensory domain-like"/>
    <property type="match status" value="1"/>
</dbReference>
<name>T2GDL6_MEGG1</name>
<evidence type="ECO:0000256" key="11">
    <source>
        <dbReference type="ARBA" id="ARBA00022989"/>
    </source>
</evidence>
<organism evidence="18 19">
    <name type="scientific">Megalodesulfovibrio gigas (strain ATCC 19364 / DSM 1382 / NCIMB 9332 / VKM B-1759)</name>
    <name type="common">Desulfovibrio gigas</name>
    <dbReference type="NCBI Taxonomy" id="1121448"/>
    <lineage>
        <taxon>Bacteria</taxon>
        <taxon>Pseudomonadati</taxon>
        <taxon>Thermodesulfobacteriota</taxon>
        <taxon>Desulfovibrionia</taxon>
        <taxon>Desulfovibrionales</taxon>
        <taxon>Desulfovibrionaceae</taxon>
        <taxon>Megalodesulfovibrio</taxon>
    </lineage>
</organism>
<evidence type="ECO:0000256" key="12">
    <source>
        <dbReference type="ARBA" id="ARBA00023012"/>
    </source>
</evidence>
<dbReference type="SMART" id="SM00388">
    <property type="entry name" value="HisKA"/>
    <property type="match status" value="1"/>
</dbReference>
<keyword evidence="9 18" id="KW-0418">Kinase</keyword>
<dbReference type="SUPFAM" id="SSF55785">
    <property type="entry name" value="PYP-like sensor domain (PAS domain)"/>
    <property type="match status" value="1"/>
</dbReference>
<dbReference type="InterPro" id="IPR004358">
    <property type="entry name" value="Sig_transdc_His_kin-like_C"/>
</dbReference>
<evidence type="ECO:0000256" key="8">
    <source>
        <dbReference type="ARBA" id="ARBA00022741"/>
    </source>
</evidence>